<dbReference type="Gene3D" id="2.60.40.180">
    <property type="entry name" value="Transthyretin/hydroxyisourate hydrolase domain"/>
    <property type="match status" value="1"/>
</dbReference>
<dbReference type="PANTHER" id="PTHR10395">
    <property type="entry name" value="URICASE AND TRANSTHYRETIN-RELATED"/>
    <property type="match status" value="1"/>
</dbReference>
<evidence type="ECO:0000313" key="11">
    <source>
        <dbReference type="Proteomes" id="UP000192330"/>
    </source>
</evidence>
<sequence length="117" mass="13077">MSGYLTTHVLDTARGCPAEGMKIDLFRLVGPDRELLKTVVTNDDGRTDAQILPSAEFETGVYELVFHAGEYLDRTGTPPEEPRFLDVIPIRFGMSEAQHYHVPLLLSPFSYATYRGS</sequence>
<evidence type="ECO:0000313" key="10">
    <source>
        <dbReference type="EMBL" id="SMC54457.1"/>
    </source>
</evidence>
<dbReference type="PROSITE" id="PS00768">
    <property type="entry name" value="TRANSTHYRETIN_1"/>
    <property type="match status" value="1"/>
</dbReference>
<dbReference type="FunFam" id="2.60.40.180:FF:000005">
    <property type="entry name" value="5-hydroxyisourate hydrolase"/>
    <property type="match status" value="1"/>
</dbReference>
<comment type="subunit">
    <text evidence="4 8">Homotetramer.</text>
</comment>
<keyword evidence="5 8" id="KW-0659">Purine metabolism</keyword>
<evidence type="ECO:0000256" key="6">
    <source>
        <dbReference type="ARBA" id="ARBA00022801"/>
    </source>
</evidence>
<dbReference type="NCBIfam" id="TIGR02962">
    <property type="entry name" value="hdxy_isourate"/>
    <property type="match status" value="1"/>
</dbReference>
<name>A0A1W2A191_9RHOB</name>
<dbReference type="EMBL" id="FWYD01000002">
    <property type="protein sequence ID" value="SMC54457.1"/>
    <property type="molecule type" value="Genomic_DNA"/>
</dbReference>
<dbReference type="SUPFAM" id="SSF49472">
    <property type="entry name" value="Transthyretin (synonym: prealbumin)"/>
    <property type="match status" value="1"/>
</dbReference>
<dbReference type="GO" id="GO:0006144">
    <property type="term" value="P:purine nucleobase metabolic process"/>
    <property type="evidence" value="ECO:0007669"/>
    <property type="project" value="UniProtKB-KW"/>
</dbReference>
<dbReference type="Pfam" id="PF00576">
    <property type="entry name" value="Transthyretin"/>
    <property type="match status" value="1"/>
</dbReference>
<dbReference type="InterPro" id="IPR000895">
    <property type="entry name" value="Transthyretin/HIU_hydrolase"/>
</dbReference>
<dbReference type="GO" id="GO:0033971">
    <property type="term" value="F:hydroxyisourate hydrolase activity"/>
    <property type="evidence" value="ECO:0007669"/>
    <property type="project" value="UniProtKB-EC"/>
</dbReference>
<keyword evidence="11" id="KW-1185">Reference proteome</keyword>
<evidence type="ECO:0000256" key="4">
    <source>
        <dbReference type="ARBA" id="ARBA00011881"/>
    </source>
</evidence>
<dbReference type="STRING" id="1387277.SAMN06295998_102315"/>
<dbReference type="Proteomes" id="UP000192330">
    <property type="component" value="Unassembled WGS sequence"/>
</dbReference>
<accession>A0A1W2A191</accession>
<proteinExistence type="inferred from homology"/>
<dbReference type="RefSeq" id="WP_084351147.1">
    <property type="nucleotide sequence ID" value="NZ_FWYD01000002.1"/>
</dbReference>
<feature type="binding site" evidence="7">
    <location>
        <position position="46"/>
    </location>
    <ligand>
        <name>substrate</name>
    </ligand>
</feature>
<dbReference type="CDD" id="cd05822">
    <property type="entry name" value="TLP_HIUase"/>
    <property type="match status" value="1"/>
</dbReference>
<comment type="catalytic activity">
    <reaction evidence="1 8">
        <text>5-hydroxyisourate + H2O = 5-hydroxy-2-oxo-4-ureido-2,5-dihydro-1H-imidazole-5-carboxylate + H(+)</text>
        <dbReference type="Rhea" id="RHEA:23736"/>
        <dbReference type="ChEBI" id="CHEBI:15377"/>
        <dbReference type="ChEBI" id="CHEBI:15378"/>
        <dbReference type="ChEBI" id="CHEBI:18072"/>
        <dbReference type="ChEBI" id="CHEBI:58639"/>
        <dbReference type="EC" id="3.5.2.17"/>
    </reaction>
</comment>
<evidence type="ECO:0000259" key="9">
    <source>
        <dbReference type="Pfam" id="PF00576"/>
    </source>
</evidence>
<dbReference type="PRINTS" id="PR00189">
    <property type="entry name" value="TRNSTHYRETIN"/>
</dbReference>
<comment type="function">
    <text evidence="2">Catalyzes the hydrolysis of 5-hydroxyisourate (HIU) to 2-oxo-4-hydroxy-4-carboxy-5-ureidoimidazoline (OHCU).</text>
</comment>
<dbReference type="InterPro" id="IPR023416">
    <property type="entry name" value="Transthyretin/HIU_hydrolase_d"/>
</dbReference>
<gene>
    <name evidence="10" type="ORF">SAMN06295998_102315</name>
</gene>
<organism evidence="10 11">
    <name type="scientific">Primorskyibacter flagellatus</name>
    <dbReference type="NCBI Taxonomy" id="1387277"/>
    <lineage>
        <taxon>Bacteria</taxon>
        <taxon>Pseudomonadati</taxon>
        <taxon>Pseudomonadota</taxon>
        <taxon>Alphaproteobacteria</taxon>
        <taxon>Rhodobacterales</taxon>
        <taxon>Roseobacteraceae</taxon>
        <taxon>Primorskyibacter</taxon>
    </lineage>
</organism>
<reference evidence="10 11" key="1">
    <citation type="submission" date="2017-04" db="EMBL/GenBank/DDBJ databases">
        <authorList>
            <person name="Afonso C.L."/>
            <person name="Miller P.J."/>
            <person name="Scott M.A."/>
            <person name="Spackman E."/>
            <person name="Goraichik I."/>
            <person name="Dimitrov K.M."/>
            <person name="Suarez D.L."/>
            <person name="Swayne D.E."/>
        </authorList>
    </citation>
    <scope>NUCLEOTIDE SEQUENCE [LARGE SCALE GENOMIC DNA]</scope>
    <source>
        <strain evidence="10 11">CGMCC 1.12644</strain>
    </source>
</reference>
<dbReference type="AlphaFoldDB" id="A0A1W2A191"/>
<dbReference type="InterPro" id="IPR023418">
    <property type="entry name" value="Thyroxine_BS"/>
</dbReference>
<dbReference type="PANTHER" id="PTHR10395:SF7">
    <property type="entry name" value="5-HYDROXYISOURATE HYDROLASE"/>
    <property type="match status" value="1"/>
</dbReference>
<dbReference type="EC" id="3.5.2.17" evidence="8"/>
<evidence type="ECO:0000256" key="3">
    <source>
        <dbReference type="ARBA" id="ARBA00009850"/>
    </source>
</evidence>
<feature type="domain" description="Transthyretin/hydroxyisourate hydrolase" evidence="9">
    <location>
        <begin position="5"/>
        <end position="116"/>
    </location>
</feature>
<comment type="similarity">
    <text evidence="3 8">Belongs to the transthyretin family. 5-hydroxyisourate hydrolase subfamily.</text>
</comment>
<dbReference type="InterPro" id="IPR014306">
    <property type="entry name" value="Hydroxyisourate_hydrolase"/>
</dbReference>
<dbReference type="InterPro" id="IPR036817">
    <property type="entry name" value="Transthyretin/HIU_hydrolase_sf"/>
</dbReference>
<evidence type="ECO:0000256" key="1">
    <source>
        <dbReference type="ARBA" id="ARBA00001043"/>
    </source>
</evidence>
<dbReference type="OrthoDB" id="9792386at2"/>
<evidence type="ECO:0000256" key="2">
    <source>
        <dbReference type="ARBA" id="ARBA00002704"/>
    </source>
</evidence>
<feature type="binding site" evidence="7">
    <location>
        <position position="114"/>
    </location>
    <ligand>
        <name>substrate</name>
    </ligand>
</feature>
<feature type="binding site" evidence="7">
    <location>
        <position position="8"/>
    </location>
    <ligand>
        <name>substrate</name>
    </ligand>
</feature>
<evidence type="ECO:0000256" key="7">
    <source>
        <dbReference type="PIRSR" id="PIRSR600895-51"/>
    </source>
</evidence>
<keyword evidence="6 8" id="KW-0378">Hydrolase</keyword>
<evidence type="ECO:0000256" key="8">
    <source>
        <dbReference type="RuleBase" id="RU361270"/>
    </source>
</evidence>
<evidence type="ECO:0000256" key="5">
    <source>
        <dbReference type="ARBA" id="ARBA00022631"/>
    </source>
</evidence>
<protein>
    <recommendedName>
        <fullName evidence="8">5-hydroxyisourate hydrolase</fullName>
        <shortName evidence="8">HIU hydrolase</shortName>
        <shortName evidence="8">HIUHase</shortName>
        <ecNumber evidence="8">3.5.2.17</ecNumber>
    </recommendedName>
</protein>